<dbReference type="HOGENOM" id="CLU_1617934_0_0_0"/>
<name>Q01V19_SOLUE</name>
<dbReference type="KEGG" id="sus:Acid_5549"/>
<evidence type="ECO:0008006" key="2">
    <source>
        <dbReference type="Google" id="ProtNLM"/>
    </source>
</evidence>
<dbReference type="EMBL" id="CP000473">
    <property type="protein sequence ID" value="ABJ86496.1"/>
    <property type="molecule type" value="Genomic_DNA"/>
</dbReference>
<sequence length="164" mass="18122">MNGVTRGAAGTIDGSKAGPYPPVLCILNGEGGIMRLRNIAIALVFCVSLLTTSYAQEIPKARQQRLMTLAKQLHLTRKQGKRLYPIMQAQEPQLQAIRNDSSLSRVEKLHRFHAVQDASDPQVKAILTPAQFQQLQAIRQKRRAQLLAEAKSHSHQGEAARSAH</sequence>
<dbReference type="AlphaFoldDB" id="Q01V19"/>
<gene>
    <name evidence="1" type="ordered locus">Acid_5549</name>
</gene>
<proteinExistence type="predicted"/>
<evidence type="ECO:0000313" key="1">
    <source>
        <dbReference type="EMBL" id="ABJ86496.1"/>
    </source>
</evidence>
<dbReference type="InParanoid" id="Q01V19"/>
<protein>
    <recommendedName>
        <fullName evidence="2">LTXXQ motif family protein</fullName>
    </recommendedName>
</protein>
<accession>Q01V19</accession>
<reference evidence="1" key="1">
    <citation type="submission" date="2006-10" db="EMBL/GenBank/DDBJ databases">
        <title>Complete sequence of Solibacter usitatus Ellin6076.</title>
        <authorList>
            <consortium name="US DOE Joint Genome Institute"/>
            <person name="Copeland A."/>
            <person name="Lucas S."/>
            <person name="Lapidus A."/>
            <person name="Barry K."/>
            <person name="Detter J.C."/>
            <person name="Glavina del Rio T."/>
            <person name="Hammon N."/>
            <person name="Israni S."/>
            <person name="Dalin E."/>
            <person name="Tice H."/>
            <person name="Pitluck S."/>
            <person name="Thompson L.S."/>
            <person name="Brettin T."/>
            <person name="Bruce D."/>
            <person name="Han C."/>
            <person name="Tapia R."/>
            <person name="Gilna P."/>
            <person name="Schmutz J."/>
            <person name="Larimer F."/>
            <person name="Land M."/>
            <person name="Hauser L."/>
            <person name="Kyrpides N."/>
            <person name="Mikhailova N."/>
            <person name="Janssen P.H."/>
            <person name="Kuske C.R."/>
            <person name="Richardson P."/>
        </authorList>
    </citation>
    <scope>NUCLEOTIDE SEQUENCE</scope>
    <source>
        <strain evidence="1">Ellin6076</strain>
    </source>
</reference>
<organism evidence="1">
    <name type="scientific">Solibacter usitatus (strain Ellin6076)</name>
    <dbReference type="NCBI Taxonomy" id="234267"/>
    <lineage>
        <taxon>Bacteria</taxon>
        <taxon>Pseudomonadati</taxon>
        <taxon>Acidobacteriota</taxon>
        <taxon>Terriglobia</taxon>
        <taxon>Bryobacterales</taxon>
        <taxon>Solibacteraceae</taxon>
        <taxon>Candidatus Solibacter</taxon>
    </lineage>
</organism>